<dbReference type="EMBL" id="JAVRRG010000075">
    <property type="protein sequence ID" value="KAK5089571.1"/>
    <property type="molecule type" value="Genomic_DNA"/>
</dbReference>
<feature type="domain" description="Bacteriophage T5 Orf172 DNA-binding" evidence="2">
    <location>
        <begin position="267"/>
        <end position="355"/>
    </location>
</feature>
<evidence type="ECO:0000259" key="2">
    <source>
        <dbReference type="SMART" id="SM00974"/>
    </source>
</evidence>
<name>A0ABR0K756_9EURO</name>
<dbReference type="Proteomes" id="UP001345013">
    <property type="component" value="Unassembled WGS sequence"/>
</dbReference>
<dbReference type="InterPro" id="IPR053006">
    <property type="entry name" value="Meiosis_regulatory"/>
</dbReference>
<sequence>MSPPADQDMLLHALAGSRLFLAVASTPDASVAPELAHTERCKLWTALVVLSITFDYSLHTEAAVWRPLVDMLKKPSIDDFPSLAIVELSLSDKDHKCIYYLPSERRRCKNKIYDADRAAAASRLQRSFDPQDIQHVDIETLKDFARLNCCKSSHRHKLDDTDLIDPLALRWQAELRACTTIPRTLATMTLHAGSRQSIPLQQQRYNLRSRSAPQESSSSVIGATTNADTSGFRPHLVSPSHTVATVLAKPLTRRDQLSGILYLYTRASSPGYVKIGLTTKSIQARFDAWSRDCGYTPLLAESFANVPHIYRVEQLVHFELAKYWRLEKQCQKCPKQHKEWFEIAATKAGRVAGQWAEWMTVADPYEPFGTLKESWKKAIRSLQAVGVTVTAQALLDTHNTQQQRTTTFTETGSARIRSSFAEAIAPAGGLGGESIADTGSLEAERTATRFADISTAGLELVAAATATTSRTFEDCVKAIAETIQALTKQQQDDLLFELVRRSSTRDGDAVDQVSTLSPNPERLERHNTNPTLTACA</sequence>
<evidence type="ECO:0000256" key="1">
    <source>
        <dbReference type="SAM" id="MobiDB-lite"/>
    </source>
</evidence>
<dbReference type="Pfam" id="PF10544">
    <property type="entry name" value="T5orf172"/>
    <property type="match status" value="1"/>
</dbReference>
<gene>
    <name evidence="3" type="ORF">LTR24_006126</name>
</gene>
<protein>
    <recommendedName>
        <fullName evidence="2">Bacteriophage T5 Orf172 DNA-binding domain-containing protein</fullName>
    </recommendedName>
</protein>
<dbReference type="PANTHER" id="PTHR28094">
    <property type="entry name" value="MEIOTICALLY UP-REGULATED GENE 113 PROTEIN"/>
    <property type="match status" value="1"/>
</dbReference>
<evidence type="ECO:0000313" key="3">
    <source>
        <dbReference type="EMBL" id="KAK5089571.1"/>
    </source>
</evidence>
<comment type="caution">
    <text evidence="3">The sequence shown here is derived from an EMBL/GenBank/DDBJ whole genome shotgun (WGS) entry which is preliminary data.</text>
</comment>
<keyword evidence="4" id="KW-1185">Reference proteome</keyword>
<dbReference type="PANTHER" id="PTHR28094:SF1">
    <property type="entry name" value="MEIOTICALLY UP-REGULATED GENE 113 PROTEIN"/>
    <property type="match status" value="1"/>
</dbReference>
<dbReference type="InterPro" id="IPR018306">
    <property type="entry name" value="Phage_T5_Orf172_DNA-bd"/>
</dbReference>
<feature type="region of interest" description="Disordered" evidence="1">
    <location>
        <begin position="507"/>
        <end position="536"/>
    </location>
</feature>
<evidence type="ECO:0000313" key="4">
    <source>
        <dbReference type="Proteomes" id="UP001345013"/>
    </source>
</evidence>
<reference evidence="3 4" key="1">
    <citation type="submission" date="2023-08" db="EMBL/GenBank/DDBJ databases">
        <title>Black Yeasts Isolated from many extreme environments.</title>
        <authorList>
            <person name="Coleine C."/>
            <person name="Stajich J.E."/>
            <person name="Selbmann L."/>
        </authorList>
    </citation>
    <scope>NUCLEOTIDE SEQUENCE [LARGE SCALE GENOMIC DNA]</scope>
    <source>
        <strain evidence="3 4">CCFEE 5885</strain>
    </source>
</reference>
<accession>A0ABR0K756</accession>
<proteinExistence type="predicted"/>
<dbReference type="SMART" id="SM00974">
    <property type="entry name" value="T5orf172"/>
    <property type="match status" value="1"/>
</dbReference>
<organism evidence="3 4">
    <name type="scientific">Lithohypha guttulata</name>
    <dbReference type="NCBI Taxonomy" id="1690604"/>
    <lineage>
        <taxon>Eukaryota</taxon>
        <taxon>Fungi</taxon>
        <taxon>Dikarya</taxon>
        <taxon>Ascomycota</taxon>
        <taxon>Pezizomycotina</taxon>
        <taxon>Eurotiomycetes</taxon>
        <taxon>Chaetothyriomycetidae</taxon>
        <taxon>Chaetothyriales</taxon>
        <taxon>Trichomeriaceae</taxon>
        <taxon>Lithohypha</taxon>
    </lineage>
</organism>